<dbReference type="InterPro" id="IPR036652">
    <property type="entry name" value="YjeF_N_dom_sf"/>
</dbReference>
<feature type="binding site" evidence="17">
    <location>
        <position position="245"/>
    </location>
    <ligand>
        <name>(6S)-NADPHX</name>
        <dbReference type="ChEBI" id="CHEBI:64076"/>
    </ligand>
</feature>
<evidence type="ECO:0000256" key="14">
    <source>
        <dbReference type="ARBA" id="ARBA00025153"/>
    </source>
</evidence>
<dbReference type="GO" id="GO:0005524">
    <property type="term" value="F:ATP binding"/>
    <property type="evidence" value="ECO:0007669"/>
    <property type="project" value="UniProtKB-UniRule"/>
</dbReference>
<evidence type="ECO:0000256" key="8">
    <source>
        <dbReference type="ARBA" id="ARBA00022857"/>
    </source>
</evidence>
<evidence type="ECO:0000256" key="18">
    <source>
        <dbReference type="HAMAP-Rule" id="MF_01966"/>
    </source>
</evidence>
<evidence type="ECO:0000256" key="5">
    <source>
        <dbReference type="ARBA" id="ARBA00022723"/>
    </source>
</evidence>
<feature type="binding site" evidence="18">
    <location>
        <position position="61"/>
    </location>
    <ligand>
        <name>K(+)</name>
        <dbReference type="ChEBI" id="CHEBI:29103"/>
    </ligand>
</feature>
<dbReference type="InterPro" id="IPR029056">
    <property type="entry name" value="Ribokinase-like"/>
</dbReference>
<dbReference type="Proteomes" id="UP000442714">
    <property type="component" value="Unassembled WGS sequence"/>
</dbReference>
<name>A0A844ZRP3_9SPHN</name>
<dbReference type="NCBIfam" id="TIGR00197">
    <property type="entry name" value="yjeF_nterm"/>
    <property type="match status" value="1"/>
</dbReference>
<feature type="binding site" evidence="17">
    <location>
        <begin position="392"/>
        <end position="396"/>
    </location>
    <ligand>
        <name>AMP</name>
        <dbReference type="ChEBI" id="CHEBI:456215"/>
    </ligand>
</feature>
<evidence type="ECO:0000313" key="23">
    <source>
        <dbReference type="Proteomes" id="UP000442714"/>
    </source>
</evidence>
<feature type="binding site" evidence="18">
    <location>
        <position position="117"/>
    </location>
    <ligand>
        <name>K(+)</name>
        <dbReference type="ChEBI" id="CHEBI:29103"/>
    </ligand>
</feature>
<evidence type="ECO:0000256" key="6">
    <source>
        <dbReference type="ARBA" id="ARBA00022741"/>
    </source>
</evidence>
<dbReference type="SUPFAM" id="SSF64153">
    <property type="entry name" value="YjeF N-terminal domain-like"/>
    <property type="match status" value="1"/>
</dbReference>
<evidence type="ECO:0000259" key="20">
    <source>
        <dbReference type="PROSITE" id="PS51383"/>
    </source>
</evidence>
<feature type="domain" description="YjeF C-terminal" evidence="20">
    <location>
        <begin position="212"/>
        <end position="476"/>
    </location>
</feature>
<dbReference type="EMBL" id="WTYX01000001">
    <property type="protein sequence ID" value="MXO90408.1"/>
    <property type="molecule type" value="Genomic_DNA"/>
</dbReference>
<dbReference type="HAMAP" id="MF_01965">
    <property type="entry name" value="NADHX_dehydratase"/>
    <property type="match status" value="1"/>
</dbReference>
<reference evidence="22 23" key="1">
    <citation type="submission" date="2019-12" db="EMBL/GenBank/DDBJ databases">
        <title>Genomic-based taxomic classification of the family Erythrobacteraceae.</title>
        <authorList>
            <person name="Xu L."/>
        </authorList>
    </citation>
    <scope>NUCLEOTIDE SEQUENCE [LARGE SCALE GENOMIC DNA]</scope>
    <source>
        <strain evidence="22 23">KCTC 52763</strain>
    </source>
</reference>
<dbReference type="InterPro" id="IPR000631">
    <property type="entry name" value="CARKD"/>
</dbReference>
<feature type="binding site" evidence="17">
    <location>
        <position position="422"/>
    </location>
    <ligand>
        <name>(6S)-NADPHX</name>
        <dbReference type="ChEBI" id="CHEBI:64076"/>
    </ligand>
</feature>
<keyword evidence="5 18" id="KW-0479">Metal-binding</keyword>
<comment type="function">
    <text evidence="17">Catalyzes the dehydration of the S-form of NAD(P)HX at the expense of ADP, which is converted to AMP. Together with NAD(P)HX epimerase, which catalyzes the epimerization of the S- and R-forms, the enzyme allows the repair of both epimers of NAD(P)HX, a damaged form of NAD(P)H that is a result of enzymatic or heat-dependent hydration.</text>
</comment>
<evidence type="ECO:0000313" key="22">
    <source>
        <dbReference type="EMBL" id="MXO90408.1"/>
    </source>
</evidence>
<keyword evidence="12 17" id="KW-0456">Lyase</keyword>
<comment type="catalytic activity">
    <reaction evidence="2 18 19">
        <text>(6R)-NADPHX = (6S)-NADPHX</text>
        <dbReference type="Rhea" id="RHEA:32227"/>
        <dbReference type="ChEBI" id="CHEBI:64076"/>
        <dbReference type="ChEBI" id="CHEBI:64077"/>
        <dbReference type="EC" id="5.1.99.6"/>
    </reaction>
</comment>
<evidence type="ECO:0000256" key="15">
    <source>
        <dbReference type="ARBA" id="ARBA00048238"/>
    </source>
</evidence>
<dbReference type="RefSeq" id="WP_160603871.1">
    <property type="nucleotide sequence ID" value="NZ_WTYX01000001.1"/>
</dbReference>
<dbReference type="AlphaFoldDB" id="A0A844ZRP3"/>
<evidence type="ECO:0000256" key="19">
    <source>
        <dbReference type="PIRNR" id="PIRNR017184"/>
    </source>
</evidence>
<evidence type="ECO:0000256" key="2">
    <source>
        <dbReference type="ARBA" id="ARBA00000909"/>
    </source>
</evidence>
<evidence type="ECO:0000256" key="3">
    <source>
        <dbReference type="ARBA" id="ARBA00006001"/>
    </source>
</evidence>
<evidence type="ECO:0000256" key="11">
    <source>
        <dbReference type="ARBA" id="ARBA00023235"/>
    </source>
</evidence>
<dbReference type="InterPro" id="IPR030677">
    <property type="entry name" value="Nnr"/>
</dbReference>
<dbReference type="GO" id="GO:0110051">
    <property type="term" value="P:metabolite repair"/>
    <property type="evidence" value="ECO:0007669"/>
    <property type="project" value="TreeGrafter"/>
</dbReference>
<keyword evidence="9 18" id="KW-0630">Potassium</keyword>
<feature type="binding site" evidence="18">
    <location>
        <begin position="121"/>
        <end position="127"/>
    </location>
    <ligand>
        <name>(6S)-NADPHX</name>
        <dbReference type="ChEBI" id="CHEBI:64076"/>
    </ligand>
</feature>
<feature type="binding site" evidence="17">
    <location>
        <position position="351"/>
    </location>
    <ligand>
        <name>(6S)-NADPHX</name>
        <dbReference type="ChEBI" id="CHEBI:64076"/>
    </ligand>
</feature>
<comment type="function">
    <text evidence="14 19">Bifunctional enzyme that catalyzes the epimerization of the S- and R-forms of NAD(P)HX and the dehydration of the S-form of NAD(P)HX at the expense of ADP, which is converted to AMP. This allows the repair of both epimers of NAD(P)HX, a damaged form of NAD(P)H that is a result of enzymatic or heat-dependent hydration.</text>
</comment>
<accession>A0A844ZRP3</accession>
<keyword evidence="7 17" id="KW-0067">ATP-binding</keyword>
<dbReference type="PIRSF" id="PIRSF017184">
    <property type="entry name" value="Nnr"/>
    <property type="match status" value="1"/>
</dbReference>
<keyword evidence="10 17" id="KW-0520">NAD</keyword>
<evidence type="ECO:0000256" key="17">
    <source>
        <dbReference type="HAMAP-Rule" id="MF_01965"/>
    </source>
</evidence>
<comment type="similarity">
    <text evidence="17">Belongs to the NnrD/CARKD family.</text>
</comment>
<comment type="subunit">
    <text evidence="17">Homotetramer.</text>
</comment>
<dbReference type="PANTHER" id="PTHR12592">
    <property type="entry name" value="ATP-DEPENDENT (S)-NAD(P)H-HYDRATE DEHYDRATASE FAMILY MEMBER"/>
    <property type="match status" value="1"/>
</dbReference>
<dbReference type="PROSITE" id="PS51383">
    <property type="entry name" value="YJEF_C_3"/>
    <property type="match status" value="1"/>
</dbReference>
<dbReference type="GO" id="GO:0046496">
    <property type="term" value="P:nicotinamide nucleotide metabolic process"/>
    <property type="evidence" value="ECO:0007669"/>
    <property type="project" value="UniProtKB-UniRule"/>
</dbReference>
<evidence type="ECO:0000256" key="13">
    <source>
        <dbReference type="ARBA" id="ARBA00023268"/>
    </source>
</evidence>
<feature type="binding site" evidence="18">
    <location>
        <position position="153"/>
    </location>
    <ligand>
        <name>K(+)</name>
        <dbReference type="ChEBI" id="CHEBI:29103"/>
    </ligand>
</feature>
<protein>
    <recommendedName>
        <fullName evidence="19">Bifunctional NAD(P)H-hydrate repair enzyme</fullName>
    </recommendedName>
    <alternativeName>
        <fullName evidence="19">Nicotinamide nucleotide repair protein</fullName>
    </alternativeName>
    <domain>
        <recommendedName>
            <fullName evidence="19">ADP-dependent (S)-NAD(P)H-hydrate dehydratase</fullName>
            <ecNumber evidence="19">4.2.1.136</ecNumber>
        </recommendedName>
        <alternativeName>
            <fullName evidence="19">ADP-dependent NAD(P)HX dehydratase</fullName>
        </alternativeName>
    </domain>
    <domain>
        <recommendedName>
            <fullName evidence="19">NAD(P)H-hydrate epimerase</fullName>
            <ecNumber evidence="19">5.1.99.6</ecNumber>
        </recommendedName>
    </domain>
</protein>
<comment type="similarity">
    <text evidence="4 19">In the C-terminal section; belongs to the NnrD/CARKD family.</text>
</comment>
<dbReference type="CDD" id="cd01171">
    <property type="entry name" value="YXKO-related"/>
    <property type="match status" value="1"/>
</dbReference>
<dbReference type="GO" id="GO:0052856">
    <property type="term" value="F:NAD(P)HX epimerase activity"/>
    <property type="evidence" value="ECO:0007669"/>
    <property type="project" value="UniProtKB-UniRule"/>
</dbReference>
<evidence type="ECO:0000256" key="12">
    <source>
        <dbReference type="ARBA" id="ARBA00023239"/>
    </source>
</evidence>
<comment type="catalytic activity">
    <reaction evidence="16 17 19">
        <text>(6S)-NADPHX + ADP = AMP + phosphate + NADPH + H(+)</text>
        <dbReference type="Rhea" id="RHEA:32235"/>
        <dbReference type="ChEBI" id="CHEBI:15378"/>
        <dbReference type="ChEBI" id="CHEBI:43474"/>
        <dbReference type="ChEBI" id="CHEBI:57783"/>
        <dbReference type="ChEBI" id="CHEBI:64076"/>
        <dbReference type="ChEBI" id="CHEBI:456215"/>
        <dbReference type="ChEBI" id="CHEBI:456216"/>
        <dbReference type="EC" id="4.2.1.136"/>
    </reaction>
</comment>
<keyword evidence="6 17" id="KW-0547">Nucleotide-binding</keyword>
<comment type="caution">
    <text evidence="18">Lacks conserved residue(s) required for the propagation of feature annotation.</text>
</comment>
<dbReference type="InterPro" id="IPR004443">
    <property type="entry name" value="YjeF_N_dom"/>
</dbReference>
<dbReference type="OrthoDB" id="9806925at2"/>
<keyword evidence="23" id="KW-1185">Reference proteome</keyword>
<feature type="binding site" evidence="18">
    <location>
        <position position="150"/>
    </location>
    <ligand>
        <name>(6S)-NADPHX</name>
        <dbReference type="ChEBI" id="CHEBI:64076"/>
    </ligand>
</feature>
<comment type="catalytic activity">
    <reaction evidence="1 18 19">
        <text>(6R)-NADHX = (6S)-NADHX</text>
        <dbReference type="Rhea" id="RHEA:32215"/>
        <dbReference type="ChEBI" id="CHEBI:64074"/>
        <dbReference type="ChEBI" id="CHEBI:64075"/>
        <dbReference type="EC" id="5.1.99.6"/>
    </reaction>
</comment>
<feature type="domain" description="YjeF N-terminal" evidence="21">
    <location>
        <begin position="14"/>
        <end position="207"/>
    </location>
</feature>
<dbReference type="Pfam" id="PF01256">
    <property type="entry name" value="Carb_kinase"/>
    <property type="match status" value="1"/>
</dbReference>
<proteinExistence type="inferred from homology"/>
<gene>
    <name evidence="17" type="primary">nnrD</name>
    <name evidence="18" type="synonym">nnrE</name>
    <name evidence="22" type="ORF">GRI41_06215</name>
</gene>
<keyword evidence="8 17" id="KW-0521">NADP</keyword>
<comment type="function">
    <text evidence="18">Catalyzes the epimerization of the S- and R-forms of NAD(P)HX, a damaged form of NAD(P)H that is a result of enzymatic or heat-dependent hydration. This is a prerequisite for the S-specific NAD(P)H-hydrate dehydratase to allow the repair of both epimers of NAD(P)HX.</text>
</comment>
<dbReference type="NCBIfam" id="TIGR00196">
    <property type="entry name" value="yjeF_cterm"/>
    <property type="match status" value="1"/>
</dbReference>
<evidence type="ECO:0000256" key="4">
    <source>
        <dbReference type="ARBA" id="ARBA00009524"/>
    </source>
</evidence>
<evidence type="ECO:0000256" key="7">
    <source>
        <dbReference type="ARBA" id="ARBA00022840"/>
    </source>
</evidence>
<dbReference type="Gene3D" id="3.40.50.10260">
    <property type="entry name" value="YjeF N-terminal domain"/>
    <property type="match status" value="1"/>
</dbReference>
<dbReference type="Pfam" id="PF03853">
    <property type="entry name" value="YjeF_N"/>
    <property type="match status" value="1"/>
</dbReference>
<keyword evidence="13" id="KW-0511">Multifunctional enzyme</keyword>
<comment type="cofactor">
    <cofactor evidence="18 19">
        <name>K(+)</name>
        <dbReference type="ChEBI" id="CHEBI:29103"/>
    </cofactor>
    <text evidence="18 19">Binds 1 potassium ion per subunit.</text>
</comment>
<sequence>MTRPNDLILTAVQMQAAEQALIDAGSSVEELMQIAGKGAAEWVWRMASGRPVTVLCGPGNNGGDGYVIAEVLRRRGLAVKVVAPKQPATKAAQSAREAFQGNISEDGAKISGSVFVDCLFGTGLSRPLSSELVSLLAGLAAQHDFSIAVDLPSGVDADNGAVLSPVPDFDLTLALGAWKWGHWMLPAATQLGERRLVEIGIDASAQRDFVTGAVLQKPALKVPDTDAHKYSRGLVAIVAGEMTGAAKLAAKAAMSAGAGYVKILSDGRDIETPSDLVVDARPLGEALSDERIASILIGPGLGTGEVACGRLRAVFGMERAVPTVLDADALNLIGAVEWPGPSERPYLLTPHGGEVARLRSVFEPPAKKPPLPDKVHQAIELDWMTDATIVAKGPDTVIFNRDAGLAVSPAASSWLSTAGTGDVLAGIAASRLATGEQPFDAACQAVWLHGEAARLAGPAFSASRLAGKVADAYAACL</sequence>
<feature type="binding site" evidence="17">
    <location>
        <position position="300"/>
    </location>
    <ligand>
        <name>(6S)-NADPHX</name>
        <dbReference type="ChEBI" id="CHEBI:64076"/>
    </ligand>
</feature>
<organism evidence="22 23">
    <name type="scientific">Pontixanthobacter aquaemixtae</name>
    <dbReference type="NCBI Taxonomy" id="1958940"/>
    <lineage>
        <taxon>Bacteria</taxon>
        <taxon>Pseudomonadati</taxon>
        <taxon>Pseudomonadota</taxon>
        <taxon>Alphaproteobacteria</taxon>
        <taxon>Sphingomonadales</taxon>
        <taxon>Erythrobacteraceae</taxon>
        <taxon>Pontixanthobacter</taxon>
    </lineage>
</organism>
<feature type="binding site" evidence="18">
    <location>
        <begin position="60"/>
        <end position="64"/>
    </location>
    <ligand>
        <name>(6S)-NADPHX</name>
        <dbReference type="ChEBI" id="CHEBI:64076"/>
    </ligand>
</feature>
<dbReference type="Gene3D" id="3.40.1190.20">
    <property type="match status" value="1"/>
</dbReference>
<feature type="binding site" evidence="17">
    <location>
        <position position="421"/>
    </location>
    <ligand>
        <name>AMP</name>
        <dbReference type="ChEBI" id="CHEBI:456215"/>
    </ligand>
</feature>
<dbReference type="EC" id="5.1.99.6" evidence="19"/>
<dbReference type="GO" id="GO:0052855">
    <property type="term" value="F:ADP-dependent NAD(P)H-hydrate dehydratase activity"/>
    <property type="evidence" value="ECO:0007669"/>
    <property type="project" value="UniProtKB-UniRule"/>
</dbReference>
<dbReference type="PROSITE" id="PS51385">
    <property type="entry name" value="YJEF_N"/>
    <property type="match status" value="1"/>
</dbReference>
<comment type="cofactor">
    <cofactor evidence="17">
        <name>Mg(2+)</name>
        <dbReference type="ChEBI" id="CHEBI:18420"/>
    </cofactor>
</comment>
<comment type="similarity">
    <text evidence="18">Belongs to the NnrE/AIBP family.</text>
</comment>
<evidence type="ECO:0000256" key="16">
    <source>
        <dbReference type="ARBA" id="ARBA00049209"/>
    </source>
</evidence>
<evidence type="ECO:0000256" key="10">
    <source>
        <dbReference type="ARBA" id="ARBA00023027"/>
    </source>
</evidence>
<dbReference type="SUPFAM" id="SSF53613">
    <property type="entry name" value="Ribokinase-like"/>
    <property type="match status" value="1"/>
</dbReference>
<evidence type="ECO:0000259" key="21">
    <source>
        <dbReference type="PROSITE" id="PS51385"/>
    </source>
</evidence>
<comment type="catalytic activity">
    <reaction evidence="15 17 19">
        <text>(6S)-NADHX + ADP = AMP + phosphate + NADH + H(+)</text>
        <dbReference type="Rhea" id="RHEA:32223"/>
        <dbReference type="ChEBI" id="CHEBI:15378"/>
        <dbReference type="ChEBI" id="CHEBI:43474"/>
        <dbReference type="ChEBI" id="CHEBI:57945"/>
        <dbReference type="ChEBI" id="CHEBI:64074"/>
        <dbReference type="ChEBI" id="CHEBI:456215"/>
        <dbReference type="ChEBI" id="CHEBI:456216"/>
        <dbReference type="EC" id="4.2.1.136"/>
    </reaction>
</comment>
<dbReference type="GO" id="GO:0046872">
    <property type="term" value="F:metal ion binding"/>
    <property type="evidence" value="ECO:0007669"/>
    <property type="project" value="UniProtKB-UniRule"/>
</dbReference>
<evidence type="ECO:0000256" key="9">
    <source>
        <dbReference type="ARBA" id="ARBA00022958"/>
    </source>
</evidence>
<dbReference type="PANTHER" id="PTHR12592:SF0">
    <property type="entry name" value="ATP-DEPENDENT (S)-NAD(P)H-HYDRATE DEHYDRATASE"/>
    <property type="match status" value="1"/>
</dbReference>
<evidence type="ECO:0000256" key="1">
    <source>
        <dbReference type="ARBA" id="ARBA00000013"/>
    </source>
</evidence>
<dbReference type="EC" id="4.2.1.136" evidence="19"/>
<comment type="caution">
    <text evidence="22">The sequence shown here is derived from an EMBL/GenBank/DDBJ whole genome shotgun (WGS) entry which is preliminary data.</text>
</comment>
<dbReference type="HAMAP" id="MF_01966">
    <property type="entry name" value="NADHX_epimerase"/>
    <property type="match status" value="1"/>
</dbReference>
<comment type="similarity">
    <text evidence="3 19">In the N-terminal section; belongs to the NnrE/AIBP family.</text>
</comment>
<keyword evidence="11 18" id="KW-0413">Isomerase</keyword>